<evidence type="ECO:0000313" key="2">
    <source>
        <dbReference type="EMBL" id="QCE14380.1"/>
    </source>
</evidence>
<reference evidence="3 4" key="1">
    <citation type="submission" date="2019-04" db="EMBL/GenBank/DDBJ databases">
        <title>An improved genome assembly and genetic linkage map for asparagus bean, Vigna unguiculata ssp. sesquipedialis.</title>
        <authorList>
            <person name="Xia Q."/>
            <person name="Zhang R."/>
            <person name="Dong Y."/>
        </authorList>
    </citation>
    <scope>NUCLEOTIDE SEQUENCE [LARGE SCALE GENOMIC DNA]</scope>
    <source>
        <tissue evidence="3">Leaf</tissue>
    </source>
</reference>
<feature type="compositionally biased region" description="Basic and acidic residues" evidence="1">
    <location>
        <begin position="50"/>
        <end position="68"/>
    </location>
</feature>
<dbReference type="AlphaFoldDB" id="A0A4D6NN64"/>
<keyword evidence="4" id="KW-1185">Reference proteome</keyword>
<gene>
    <name evidence="2" type="ORF">DEO72_LG11g1380</name>
    <name evidence="3" type="ORF">DEO72_LG11g1381</name>
</gene>
<feature type="region of interest" description="Disordered" evidence="1">
    <location>
        <begin position="1"/>
        <end position="68"/>
    </location>
</feature>
<accession>A0A4D6NN64</accession>
<dbReference type="EMBL" id="CP039355">
    <property type="protein sequence ID" value="QCE14381.1"/>
    <property type="molecule type" value="Genomic_DNA"/>
</dbReference>
<sequence>MKQKRVRNLPWRNGSTTIAEKNREGSVPVEATPQQWPEEEVGGRRRKLRKGETREGRERDERESKRREMEVQHIGLIRVVVAMAGGGRRWPKVARGCGGSGCSGERGGKELQRRGEEEGFAKSEP</sequence>
<proteinExistence type="predicted"/>
<evidence type="ECO:0000313" key="3">
    <source>
        <dbReference type="EMBL" id="QCE14381.1"/>
    </source>
</evidence>
<feature type="region of interest" description="Disordered" evidence="1">
    <location>
        <begin position="94"/>
        <end position="125"/>
    </location>
</feature>
<protein>
    <submittedName>
        <fullName evidence="3">Uncharacterized protein</fullName>
    </submittedName>
</protein>
<dbReference type="Proteomes" id="UP000501690">
    <property type="component" value="Linkage Group LG11"/>
</dbReference>
<evidence type="ECO:0000256" key="1">
    <source>
        <dbReference type="SAM" id="MobiDB-lite"/>
    </source>
</evidence>
<dbReference type="EMBL" id="CP039355">
    <property type="protein sequence ID" value="QCE14380.1"/>
    <property type="molecule type" value="Genomic_DNA"/>
</dbReference>
<feature type="compositionally biased region" description="Gly residues" evidence="1">
    <location>
        <begin position="96"/>
        <end position="105"/>
    </location>
</feature>
<evidence type="ECO:0000313" key="4">
    <source>
        <dbReference type="Proteomes" id="UP000501690"/>
    </source>
</evidence>
<organism evidence="3 4">
    <name type="scientific">Vigna unguiculata</name>
    <name type="common">Cowpea</name>
    <dbReference type="NCBI Taxonomy" id="3917"/>
    <lineage>
        <taxon>Eukaryota</taxon>
        <taxon>Viridiplantae</taxon>
        <taxon>Streptophyta</taxon>
        <taxon>Embryophyta</taxon>
        <taxon>Tracheophyta</taxon>
        <taxon>Spermatophyta</taxon>
        <taxon>Magnoliopsida</taxon>
        <taxon>eudicotyledons</taxon>
        <taxon>Gunneridae</taxon>
        <taxon>Pentapetalae</taxon>
        <taxon>rosids</taxon>
        <taxon>fabids</taxon>
        <taxon>Fabales</taxon>
        <taxon>Fabaceae</taxon>
        <taxon>Papilionoideae</taxon>
        <taxon>50 kb inversion clade</taxon>
        <taxon>NPAAA clade</taxon>
        <taxon>indigoferoid/millettioid clade</taxon>
        <taxon>Phaseoleae</taxon>
        <taxon>Vigna</taxon>
    </lineage>
</organism>
<feature type="compositionally biased region" description="Basic and acidic residues" evidence="1">
    <location>
        <begin position="106"/>
        <end position="125"/>
    </location>
</feature>
<name>A0A4D6NN64_VIGUN</name>